<dbReference type="InterPro" id="IPR010614">
    <property type="entry name" value="RAD3-like_helicase_DEAD"/>
</dbReference>
<protein>
    <submittedName>
        <fullName evidence="17">ATP-dependent helicase</fullName>
    </submittedName>
</protein>
<evidence type="ECO:0000256" key="11">
    <source>
        <dbReference type="ARBA" id="ARBA00023014"/>
    </source>
</evidence>
<keyword evidence="6" id="KW-0378">Hydrolase</keyword>
<keyword evidence="5" id="KW-0227">DNA damage</keyword>
<dbReference type="GO" id="GO:0006281">
    <property type="term" value="P:DNA repair"/>
    <property type="evidence" value="ECO:0007669"/>
    <property type="project" value="UniProtKB-KW"/>
</dbReference>
<evidence type="ECO:0000313" key="17">
    <source>
        <dbReference type="EMBL" id="PPA69772.1"/>
    </source>
</evidence>
<keyword evidence="14" id="KW-0413">Isomerase</keyword>
<dbReference type="InterPro" id="IPR014013">
    <property type="entry name" value="Helic_SF1/SF2_ATP-bd_DinG/Rad3"/>
</dbReference>
<dbReference type="OrthoDB" id="9765586at2"/>
<evidence type="ECO:0000256" key="15">
    <source>
        <dbReference type="ARBA" id="ARBA00038058"/>
    </source>
</evidence>
<evidence type="ECO:0000256" key="7">
    <source>
        <dbReference type="ARBA" id="ARBA00022806"/>
    </source>
</evidence>
<dbReference type="SMART" id="SM00491">
    <property type="entry name" value="HELICc2"/>
    <property type="match status" value="1"/>
</dbReference>
<dbReference type="InterPro" id="IPR042493">
    <property type="entry name" value="XPD_DNA_FeS"/>
</dbReference>
<dbReference type="GO" id="GO:0005524">
    <property type="term" value="F:ATP binding"/>
    <property type="evidence" value="ECO:0007669"/>
    <property type="project" value="UniProtKB-KW"/>
</dbReference>
<dbReference type="GO" id="GO:0016818">
    <property type="term" value="F:hydrolase activity, acting on acid anhydrides, in phosphorus-containing anhydrides"/>
    <property type="evidence" value="ECO:0007669"/>
    <property type="project" value="InterPro"/>
</dbReference>
<dbReference type="Gene3D" id="3.40.50.300">
    <property type="entry name" value="P-loop containing nucleotide triphosphate hydrolases"/>
    <property type="match status" value="2"/>
</dbReference>
<dbReference type="SMART" id="SM00488">
    <property type="entry name" value="DEXDc2"/>
    <property type="match status" value="1"/>
</dbReference>
<dbReference type="PANTHER" id="PTHR11472:SF34">
    <property type="entry name" value="REGULATOR OF TELOMERE ELONGATION HELICASE 1"/>
    <property type="match status" value="1"/>
</dbReference>
<dbReference type="InterPro" id="IPR045028">
    <property type="entry name" value="DinG/Rad3-like"/>
</dbReference>
<keyword evidence="11" id="KW-0411">Iron-sulfur</keyword>
<keyword evidence="12" id="KW-0238">DNA-binding</keyword>
<keyword evidence="18" id="KW-1185">Reference proteome</keyword>
<evidence type="ECO:0000313" key="18">
    <source>
        <dbReference type="Proteomes" id="UP000239047"/>
    </source>
</evidence>
<name>A0A2S5G9U1_9BACL</name>
<evidence type="ECO:0000256" key="9">
    <source>
        <dbReference type="ARBA" id="ARBA00022840"/>
    </source>
</evidence>
<evidence type="ECO:0000256" key="5">
    <source>
        <dbReference type="ARBA" id="ARBA00022763"/>
    </source>
</evidence>
<accession>A0A2S5G9U1</accession>
<evidence type="ECO:0000256" key="1">
    <source>
        <dbReference type="ARBA" id="ARBA00022485"/>
    </source>
</evidence>
<dbReference type="InterPro" id="IPR006554">
    <property type="entry name" value="Helicase-like_DEXD_c2"/>
</dbReference>
<dbReference type="Pfam" id="PF12705">
    <property type="entry name" value="PDDEXK_1"/>
    <property type="match status" value="1"/>
</dbReference>
<proteinExistence type="inferred from homology"/>
<evidence type="ECO:0000256" key="4">
    <source>
        <dbReference type="ARBA" id="ARBA00022741"/>
    </source>
</evidence>
<dbReference type="GO" id="GO:0051539">
    <property type="term" value="F:4 iron, 4 sulfur cluster binding"/>
    <property type="evidence" value="ECO:0007669"/>
    <property type="project" value="UniProtKB-KW"/>
</dbReference>
<dbReference type="GO" id="GO:0003678">
    <property type="term" value="F:DNA helicase activity"/>
    <property type="evidence" value="ECO:0007669"/>
    <property type="project" value="InterPro"/>
</dbReference>
<evidence type="ECO:0000256" key="3">
    <source>
        <dbReference type="ARBA" id="ARBA00022723"/>
    </source>
</evidence>
<gene>
    <name evidence="17" type="ORF">C4B60_14645</name>
</gene>
<keyword evidence="3" id="KW-0479">Metal-binding</keyword>
<dbReference type="GO" id="GO:0046872">
    <property type="term" value="F:metal ion binding"/>
    <property type="evidence" value="ECO:0007669"/>
    <property type="project" value="UniProtKB-KW"/>
</dbReference>
<organism evidence="17 18">
    <name type="scientific">Jeotgalibacillus proteolyticus</name>
    <dbReference type="NCBI Taxonomy" id="2082395"/>
    <lineage>
        <taxon>Bacteria</taxon>
        <taxon>Bacillati</taxon>
        <taxon>Bacillota</taxon>
        <taxon>Bacilli</taxon>
        <taxon>Bacillales</taxon>
        <taxon>Caryophanaceae</taxon>
        <taxon>Jeotgalibacillus</taxon>
    </lineage>
</organism>
<evidence type="ECO:0000256" key="8">
    <source>
        <dbReference type="ARBA" id="ARBA00022839"/>
    </source>
</evidence>
<dbReference type="Gene3D" id="1.10.30.20">
    <property type="entry name" value="Bacterial XPD DNA helicase, FeS cluster domain"/>
    <property type="match status" value="1"/>
</dbReference>
<feature type="domain" description="Helicase ATP-binding" evidence="16">
    <location>
        <begin position="180"/>
        <end position="448"/>
    </location>
</feature>
<dbReference type="InterPro" id="IPR011604">
    <property type="entry name" value="PDDEXK-like_dom_sf"/>
</dbReference>
<dbReference type="Proteomes" id="UP000239047">
    <property type="component" value="Unassembled WGS sequence"/>
</dbReference>
<keyword evidence="4" id="KW-0547">Nucleotide-binding</keyword>
<dbReference type="SUPFAM" id="SSF52540">
    <property type="entry name" value="P-loop containing nucleoside triphosphate hydrolases"/>
    <property type="match status" value="2"/>
</dbReference>
<keyword evidence="7 17" id="KW-0347">Helicase</keyword>
<dbReference type="Pfam" id="PF13307">
    <property type="entry name" value="Helicase_C_2"/>
    <property type="match status" value="1"/>
</dbReference>
<dbReference type="InterPro" id="IPR027417">
    <property type="entry name" value="P-loop_NTPase"/>
</dbReference>
<keyword evidence="1" id="KW-0004">4Fe-4S</keyword>
<sequence length="761" mass="86404">MSDAIKISARRLAEYVHRSGSIDAGIGSAAAMLEGTKIHQAIQQTYTEQDHKELHLAKELEAEGAVFQLEGRCDGLLLRDNRFIIDEIKSTARLLEEIEEPSAVHVAQAAVYAWIVCEDKELEEIDIQVTYVQTITKEEKRFLKNWTIDSLRAKVREMVRCYAPFAKLMKELRLKRNESIQSLAFPYEEFRTGQRRFAGAVYQTISEKGKLFAQAPTGIGKTISTLFPAIKSIGEGNANQAVYSTAKTITRKTAEEAFSLMQEKGLKMSAVTLTAKDKICFQEKTICQKEYCEFADGHFDRINEAVLDIMRNELSMTRTVIEQYAFKHRVCPFEFSMDLSYITDVMIGDYNYVFDPRVARKRLAGEQKRSTVLLVDEAHNLVDRAREMYSASIQKSTFLALSKSASATPALKKAAKGVNRACLDLKKQCGEERYRIFDDAPDEWKLALLTFYEAAEERVHSGETDQEVIDLYFAAQRMLHVMESMDERFYFLVEKKGSDVGVKIVCMDPSLFIKETTKTYRAGVFFSATLAPISYVRQMLGGAPEDYGIAIPSPFKKEQIDVRTYSISTKYRDRERTLDSILNAIEQGVKDAKGNFIAFFPSYSYMEAAVDRFSEQMDLSGYDLMVQSKIMTEEEREAFLLSFKEKQNIIAFAVMGGIFSEGVDLPGDQLAGAAIVGVGLPQLNPERDQMKKYFQEQGKNGYHFAYVYPGINKVLQAGGRLIRTEEDQGILLLIDDRFQSRLYQELLPEEWRINENTQTPG</sequence>
<dbReference type="EMBL" id="PREZ01000005">
    <property type="protein sequence ID" value="PPA69772.1"/>
    <property type="molecule type" value="Genomic_DNA"/>
</dbReference>
<dbReference type="Pfam" id="PF06733">
    <property type="entry name" value="DEAD_2"/>
    <property type="match status" value="1"/>
</dbReference>
<dbReference type="GO" id="GO:0004527">
    <property type="term" value="F:exonuclease activity"/>
    <property type="evidence" value="ECO:0007669"/>
    <property type="project" value="UniProtKB-KW"/>
</dbReference>
<keyword evidence="13" id="KW-0234">DNA repair</keyword>
<dbReference type="AlphaFoldDB" id="A0A2S5G9U1"/>
<dbReference type="GO" id="GO:0003677">
    <property type="term" value="F:DNA binding"/>
    <property type="evidence" value="ECO:0007669"/>
    <property type="project" value="UniProtKB-KW"/>
</dbReference>
<evidence type="ECO:0000256" key="14">
    <source>
        <dbReference type="ARBA" id="ARBA00023235"/>
    </source>
</evidence>
<keyword evidence="9" id="KW-0067">ATP-binding</keyword>
<dbReference type="Gene3D" id="3.90.320.10">
    <property type="match status" value="1"/>
</dbReference>
<evidence type="ECO:0000256" key="13">
    <source>
        <dbReference type="ARBA" id="ARBA00023204"/>
    </source>
</evidence>
<keyword evidence="2" id="KW-0540">Nuclease</keyword>
<dbReference type="InterPro" id="IPR038726">
    <property type="entry name" value="PDDEXK_AddAB-type"/>
</dbReference>
<dbReference type="Gene3D" id="1.10.275.40">
    <property type="match status" value="1"/>
</dbReference>
<evidence type="ECO:0000259" key="16">
    <source>
        <dbReference type="PROSITE" id="PS51193"/>
    </source>
</evidence>
<reference evidence="17 18" key="1">
    <citation type="submission" date="2018-02" db="EMBL/GenBank/DDBJ databases">
        <title>Jeotgalibacillus proteolyticum sp. nov. a protease producing bacterium isolated from ocean sediments of Laizhou Bay.</title>
        <authorList>
            <person name="Li Y."/>
        </authorList>
    </citation>
    <scope>NUCLEOTIDE SEQUENCE [LARGE SCALE GENOMIC DNA]</scope>
    <source>
        <strain evidence="17 18">22-7</strain>
    </source>
</reference>
<evidence type="ECO:0000256" key="12">
    <source>
        <dbReference type="ARBA" id="ARBA00023125"/>
    </source>
</evidence>
<dbReference type="PANTHER" id="PTHR11472">
    <property type="entry name" value="DNA REPAIR DEAD HELICASE RAD3/XP-D SUBFAMILY MEMBER"/>
    <property type="match status" value="1"/>
</dbReference>
<evidence type="ECO:0000256" key="10">
    <source>
        <dbReference type="ARBA" id="ARBA00023004"/>
    </source>
</evidence>
<dbReference type="RefSeq" id="WP_104058765.1">
    <property type="nucleotide sequence ID" value="NZ_PREZ01000005.1"/>
</dbReference>
<comment type="similarity">
    <text evidence="15">Belongs to the helicase family. DinG subfamily.</text>
</comment>
<dbReference type="InterPro" id="IPR006555">
    <property type="entry name" value="ATP-dep_Helicase_C"/>
</dbReference>
<comment type="caution">
    <text evidence="17">The sequence shown here is derived from an EMBL/GenBank/DDBJ whole genome shotgun (WGS) entry which is preliminary data.</text>
</comment>
<evidence type="ECO:0000256" key="6">
    <source>
        <dbReference type="ARBA" id="ARBA00022801"/>
    </source>
</evidence>
<keyword evidence="10" id="KW-0408">Iron</keyword>
<keyword evidence="8" id="KW-0269">Exonuclease</keyword>
<evidence type="ECO:0000256" key="2">
    <source>
        <dbReference type="ARBA" id="ARBA00022722"/>
    </source>
</evidence>
<dbReference type="PROSITE" id="PS51193">
    <property type="entry name" value="HELICASE_ATP_BIND_2"/>
    <property type="match status" value="1"/>
</dbReference>